<dbReference type="EMBL" id="QWGB01000014">
    <property type="protein sequence ID" value="RIJ20326.1"/>
    <property type="molecule type" value="Genomic_DNA"/>
</dbReference>
<comment type="caution">
    <text evidence="1">The sequence shown here is derived from an EMBL/GenBank/DDBJ whole genome shotgun (WGS) entry which is preliminary data.</text>
</comment>
<name>A0A399QMX8_9PROT</name>
<protein>
    <submittedName>
        <fullName evidence="1">Uncharacterized protein</fullName>
    </submittedName>
</protein>
<dbReference type="Proteomes" id="UP000265431">
    <property type="component" value="Unassembled WGS sequence"/>
</dbReference>
<organism evidence="1 2">
    <name type="scientific">Henriciella barbarensis</name>
    <dbReference type="NCBI Taxonomy" id="86342"/>
    <lineage>
        <taxon>Bacteria</taxon>
        <taxon>Pseudomonadati</taxon>
        <taxon>Pseudomonadota</taxon>
        <taxon>Alphaproteobacteria</taxon>
        <taxon>Hyphomonadales</taxon>
        <taxon>Hyphomonadaceae</taxon>
        <taxon>Henriciella</taxon>
    </lineage>
</organism>
<reference evidence="1 2" key="1">
    <citation type="submission" date="2018-08" db="EMBL/GenBank/DDBJ databases">
        <title>Henriciella mobilis sp. nov., isolated from seawater.</title>
        <authorList>
            <person name="Cheng H."/>
            <person name="Wu Y.-H."/>
            <person name="Xu X.-W."/>
            <person name="Guo L.-L."/>
        </authorList>
    </citation>
    <scope>NUCLEOTIDE SEQUENCE [LARGE SCALE GENOMIC DNA]</scope>
    <source>
        <strain evidence="1 2">CCUG66934</strain>
    </source>
</reference>
<proteinExistence type="predicted"/>
<sequence length="340" mass="35728">MTAGTLLALTATAQDNTSEQASEPASTAAIPTVQPYSIAPAPDPLATAAAVYATYQNDVTRLEQKRFEDVASIQSALNDLGSQNHNQLSRGWIAYSALIASQDPEFRAAVRDGEAYYGRDFLVRGLQNDVRYARTLHGGSAAVSAALNAGAADAQRLQATAQTVKQQAYSLQSYGWAKGKLGDSGALATRLRAESLIGRTASNDMTTAFRAPDIGNVLSTAGRVGAPSIWRNINGASDRVRVANVRTITGGTRRSVAPGSEQVADKIATLAAYRVLGSEQTGPAPIQGAMTESQTSGCMNMANLNLQQCIAATHQHFEVPFCLGEHALAEIGSCIAKVSN</sequence>
<evidence type="ECO:0000313" key="1">
    <source>
        <dbReference type="EMBL" id="RIJ20326.1"/>
    </source>
</evidence>
<keyword evidence="2" id="KW-1185">Reference proteome</keyword>
<dbReference type="AlphaFoldDB" id="A0A399QMX8"/>
<gene>
    <name evidence="1" type="ORF">D1224_14435</name>
</gene>
<evidence type="ECO:0000313" key="2">
    <source>
        <dbReference type="Proteomes" id="UP000265431"/>
    </source>
</evidence>
<accession>A0A399QMX8</accession>